<dbReference type="EMBL" id="JAWQEG010008435">
    <property type="protein sequence ID" value="KAK3850328.1"/>
    <property type="molecule type" value="Genomic_DNA"/>
</dbReference>
<gene>
    <name evidence="2" type="ORF">Pcinc_042965</name>
</gene>
<feature type="compositionally biased region" description="Basic and acidic residues" evidence="1">
    <location>
        <begin position="108"/>
        <end position="140"/>
    </location>
</feature>
<reference evidence="2" key="1">
    <citation type="submission" date="2023-10" db="EMBL/GenBank/DDBJ databases">
        <title>Genome assemblies of two species of porcelain crab, Petrolisthes cinctipes and Petrolisthes manimaculis (Anomura: Porcellanidae).</title>
        <authorList>
            <person name="Angst P."/>
        </authorList>
    </citation>
    <scope>NUCLEOTIDE SEQUENCE</scope>
    <source>
        <strain evidence="2">PB745_01</strain>
        <tissue evidence="2">Gill</tissue>
    </source>
</reference>
<name>A0AAE1BHB9_PETCI</name>
<dbReference type="AlphaFoldDB" id="A0AAE1BHB9"/>
<feature type="region of interest" description="Disordered" evidence="1">
    <location>
        <begin position="1"/>
        <end position="59"/>
    </location>
</feature>
<feature type="region of interest" description="Disordered" evidence="1">
    <location>
        <begin position="80"/>
        <end position="140"/>
    </location>
</feature>
<accession>A0AAE1BHB9</accession>
<evidence type="ECO:0000256" key="1">
    <source>
        <dbReference type="SAM" id="MobiDB-lite"/>
    </source>
</evidence>
<evidence type="ECO:0000313" key="2">
    <source>
        <dbReference type="EMBL" id="KAK3850328.1"/>
    </source>
</evidence>
<comment type="caution">
    <text evidence="2">The sequence shown here is derived from an EMBL/GenBank/DDBJ whole genome shotgun (WGS) entry which is preliminary data.</text>
</comment>
<feature type="compositionally biased region" description="Basic and acidic residues" evidence="1">
    <location>
        <begin position="1"/>
        <end position="29"/>
    </location>
</feature>
<protein>
    <submittedName>
        <fullName evidence="2">Uncharacterized protein</fullName>
    </submittedName>
</protein>
<sequence length="140" mass="15796">MRRTLGREGRVDGRGKGEEGVMKIMREGGGKGSRQRRGKRGSEEDIGEGGGEGKEYCEARSGMGSGVWYKKGREEGEWEVECGRKRRGKKRNGLKKGRGEEEEEWDREGESGRGSREGEWVMERRSKGGIEGEKMRIVKE</sequence>
<keyword evidence="3" id="KW-1185">Reference proteome</keyword>
<dbReference type="Proteomes" id="UP001286313">
    <property type="component" value="Unassembled WGS sequence"/>
</dbReference>
<proteinExistence type="predicted"/>
<organism evidence="2 3">
    <name type="scientific">Petrolisthes cinctipes</name>
    <name type="common">Flat porcelain crab</name>
    <dbReference type="NCBI Taxonomy" id="88211"/>
    <lineage>
        <taxon>Eukaryota</taxon>
        <taxon>Metazoa</taxon>
        <taxon>Ecdysozoa</taxon>
        <taxon>Arthropoda</taxon>
        <taxon>Crustacea</taxon>
        <taxon>Multicrustacea</taxon>
        <taxon>Malacostraca</taxon>
        <taxon>Eumalacostraca</taxon>
        <taxon>Eucarida</taxon>
        <taxon>Decapoda</taxon>
        <taxon>Pleocyemata</taxon>
        <taxon>Anomura</taxon>
        <taxon>Galatheoidea</taxon>
        <taxon>Porcellanidae</taxon>
        <taxon>Petrolisthes</taxon>
    </lineage>
</organism>
<feature type="compositionally biased region" description="Basic residues" evidence="1">
    <location>
        <begin position="84"/>
        <end position="96"/>
    </location>
</feature>
<evidence type="ECO:0000313" key="3">
    <source>
        <dbReference type="Proteomes" id="UP001286313"/>
    </source>
</evidence>